<evidence type="ECO:0000256" key="2">
    <source>
        <dbReference type="ARBA" id="ARBA00022676"/>
    </source>
</evidence>
<feature type="transmembrane region" description="Helical" evidence="12">
    <location>
        <begin position="988"/>
        <end position="1008"/>
    </location>
</feature>
<evidence type="ECO:0000256" key="3">
    <source>
        <dbReference type="ARBA" id="ARBA00022679"/>
    </source>
</evidence>
<keyword evidence="3" id="KW-0808">Transferase</keyword>
<evidence type="ECO:0000256" key="12">
    <source>
        <dbReference type="SAM" id="Phobius"/>
    </source>
</evidence>
<feature type="binding site" evidence="9">
    <location>
        <position position="264"/>
    </location>
    <ligand>
        <name>UDP-alpha-D-glucose</name>
        <dbReference type="ChEBI" id="CHEBI:58885"/>
    </ligand>
</feature>
<dbReference type="GO" id="GO:0071669">
    <property type="term" value="P:plant-type cell wall organization or biogenesis"/>
    <property type="evidence" value="ECO:0007669"/>
    <property type="project" value="UniProtKB-ARBA"/>
</dbReference>
<dbReference type="FunFam" id="3.90.550.10:FF:000089">
    <property type="entry name" value="Cellulose synthase-like protein D4"/>
    <property type="match status" value="1"/>
</dbReference>
<dbReference type="Gene3D" id="3.90.550.10">
    <property type="entry name" value="Spore Coat Polysaccharide Biosynthesis Protein SpsA, Chain A"/>
    <property type="match status" value="1"/>
</dbReference>
<proteinExistence type="predicted"/>
<keyword evidence="7" id="KW-0961">Cell wall biogenesis/degradation</keyword>
<evidence type="ECO:0000256" key="4">
    <source>
        <dbReference type="ARBA" id="ARBA00022692"/>
    </source>
</evidence>
<evidence type="ECO:0000256" key="6">
    <source>
        <dbReference type="ARBA" id="ARBA00023136"/>
    </source>
</evidence>
<comment type="subcellular location">
    <subcellularLocation>
        <location evidence="1">Endomembrane system</location>
        <topology evidence="1">Multi-pass membrane protein</topology>
    </subcellularLocation>
</comment>
<dbReference type="GO" id="GO:0016020">
    <property type="term" value="C:membrane"/>
    <property type="evidence" value="ECO:0007669"/>
    <property type="project" value="InterPro"/>
</dbReference>
<feature type="compositionally biased region" description="Gly residues" evidence="11">
    <location>
        <begin position="21"/>
        <end position="34"/>
    </location>
</feature>
<evidence type="ECO:0000256" key="7">
    <source>
        <dbReference type="ARBA" id="ARBA00023316"/>
    </source>
</evidence>
<feature type="region of interest" description="Disordered" evidence="11">
    <location>
        <begin position="1"/>
        <end position="68"/>
    </location>
</feature>
<dbReference type="GO" id="GO:0012505">
    <property type="term" value="C:endomembrane system"/>
    <property type="evidence" value="ECO:0007669"/>
    <property type="project" value="UniProtKB-SubCell"/>
</dbReference>
<feature type="binding site" evidence="9">
    <location>
        <position position="483"/>
    </location>
    <ligand>
        <name>UDP-alpha-D-glucose</name>
        <dbReference type="ChEBI" id="CHEBI:58885"/>
    </ligand>
</feature>
<reference evidence="13 14" key="1">
    <citation type="journal article" date="2019" name="Sci. Rep.">
        <title>A high-quality genome of Eragrostis curvula grass provides insights into Poaceae evolution and supports new strategies to enhance forage quality.</title>
        <authorList>
            <person name="Carballo J."/>
            <person name="Santos B.A.C.M."/>
            <person name="Zappacosta D."/>
            <person name="Garbus I."/>
            <person name="Selva J.P."/>
            <person name="Gallo C.A."/>
            <person name="Diaz A."/>
            <person name="Albertini E."/>
            <person name="Caccamo M."/>
            <person name="Echenique V."/>
        </authorList>
    </citation>
    <scope>NUCLEOTIDE SEQUENCE [LARGE SCALE GENOMIC DNA]</scope>
    <source>
        <strain evidence="14">cv. Victoria</strain>
        <tissue evidence="13">Leaf</tissue>
    </source>
</reference>
<dbReference type="Pfam" id="PF03552">
    <property type="entry name" value="Cellulose_synt"/>
    <property type="match status" value="1"/>
</dbReference>
<evidence type="ECO:0000256" key="11">
    <source>
        <dbReference type="SAM" id="MobiDB-lite"/>
    </source>
</evidence>
<dbReference type="Gramene" id="TVT98649">
    <property type="protein sequence ID" value="TVT98649"/>
    <property type="gene ID" value="EJB05_56022"/>
</dbReference>
<accession>A0A5J9SHW7</accession>
<dbReference type="OrthoDB" id="72851at2759"/>
<sequence length="1022" mass="113490">MSGDYPNYTVLMPPTPDNQPAGGGGGAPSSGGGTNNKPGDHPLPPYGSSSKVVNRRSSGGGGDDGAAKMDRRLSTARVAAPSKSLLVRSQTGDFDHNRWLFETKGTYGIGNAYWPQDASSAYAGAAGDDENGGVGAGARVKMEDLVDKPWKPLSRKVPIPPGILSPYRLLVLVRFVSLFLFLIWRVTNPNMDALWLWGISIVCELWFAFSWILDQMPKLNPINRAADLAALREKFESPSPSNPTARSDLPGLDVFISTADPYKEPPLVTANVLLSILATEYPVEKLFVYISDDGGALLTFEAMAEACAFAKVWVPFCRKHGVEPRNPDAYFAQKGDPTKGKKRPDFVKDRRWIKREYDEFKIRINGLPDVIRRRTNAMNARERKHAKENSKGDNGDAPAPVVKATWMADGTHWPGTWLDSAPDHGKGDHASIVQVMIKNPHYDVVYGDPNNEHPYLDFSDVDVRVPMFAYLSREKRPGYDHNKKAGAMNAMVRASAILSNGPFMLNFDCDHYIYNCTAIREAMCYMLDRGGDRICYIQFPQRFEGIDPSDRYANHNTVFFDGNMRALDGLQGPMYVGTGCLFRRYAVYGFSPPRTNEYYLGVYGQTKVPIDGSGRPMSSSFGDEDELRPLAATEQHQPEHPDHEAPQRFGKSKMFIDTIAVAEYQGRPLQDHPSVQNGRPPGALLAPRPPLDAATVAEAVSVISCWYEDGTEWGQRVGWIYGSVTEDVVTGYRMHNRGWRSVYCITKRDAFRGTAPINLTDRLHQVLRWATGSVEIFFSKNNALLASRRLKFLQRLAYLNVGIYPFTSLFLIMYCLLPALSLFSGQFIVATLDPTFLCYLLLITTTLMLLCLLEVKWSGIGLEEWWRNEQFWVIGGTSAHLAAVLQGLLKVAAGIEISFTLTAKAAAEDDDDPFAELYLIKWTSLFIPPLAIIGINIIALVVGVSRAVYAEIPQYSKLLGGGFFSFWVLAHYYPFAKGLMGRRGRTPTIVYVWAGLISITVSLLWITISPPDDRITQGGIDV</sequence>
<evidence type="ECO:0000256" key="8">
    <source>
        <dbReference type="PIRSR" id="PIRSR605150-1"/>
    </source>
</evidence>
<dbReference type="PANTHER" id="PTHR13301">
    <property type="entry name" value="X-BOX TRANSCRIPTION FACTOR-RELATED"/>
    <property type="match status" value="1"/>
</dbReference>
<comment type="caution">
    <text evidence="13">The sequence shown here is derived from an EMBL/GenBank/DDBJ whole genome shotgun (WGS) entry which is preliminary data.</text>
</comment>
<feature type="transmembrane region" description="Helical" evidence="12">
    <location>
        <begin position="169"/>
        <end position="187"/>
    </location>
</feature>
<feature type="transmembrane region" description="Helical" evidence="12">
    <location>
        <begin position="834"/>
        <end position="853"/>
    </location>
</feature>
<feature type="transmembrane region" description="Helical" evidence="12">
    <location>
        <begin position="955"/>
        <end position="976"/>
    </location>
</feature>
<keyword evidence="6 12" id="KW-0472">Membrane</keyword>
<dbReference type="GO" id="GO:0071555">
    <property type="term" value="P:cell wall organization"/>
    <property type="evidence" value="ECO:0007669"/>
    <property type="project" value="UniProtKB-KW"/>
</dbReference>
<organism evidence="13 14">
    <name type="scientific">Eragrostis curvula</name>
    <name type="common">weeping love grass</name>
    <dbReference type="NCBI Taxonomy" id="38414"/>
    <lineage>
        <taxon>Eukaryota</taxon>
        <taxon>Viridiplantae</taxon>
        <taxon>Streptophyta</taxon>
        <taxon>Embryophyta</taxon>
        <taxon>Tracheophyta</taxon>
        <taxon>Spermatophyta</taxon>
        <taxon>Magnoliopsida</taxon>
        <taxon>Liliopsida</taxon>
        <taxon>Poales</taxon>
        <taxon>Poaceae</taxon>
        <taxon>PACMAD clade</taxon>
        <taxon>Chloridoideae</taxon>
        <taxon>Eragrostideae</taxon>
        <taxon>Eragrostidinae</taxon>
        <taxon>Eragrostis</taxon>
    </lineage>
</organism>
<evidence type="ECO:0000313" key="14">
    <source>
        <dbReference type="Proteomes" id="UP000324897"/>
    </source>
</evidence>
<evidence type="ECO:0000256" key="1">
    <source>
        <dbReference type="ARBA" id="ARBA00004127"/>
    </source>
</evidence>
<name>A0A5J9SHW7_9POAL</name>
<evidence type="ECO:0000256" key="10">
    <source>
        <dbReference type="PIRSR" id="PIRSR605150-3"/>
    </source>
</evidence>
<evidence type="ECO:0008006" key="15">
    <source>
        <dbReference type="Google" id="ProtNLM"/>
    </source>
</evidence>
<feature type="compositionally biased region" description="Low complexity" evidence="11">
    <location>
        <begin position="47"/>
        <end position="57"/>
    </location>
</feature>
<evidence type="ECO:0000313" key="13">
    <source>
        <dbReference type="EMBL" id="TVT98649.1"/>
    </source>
</evidence>
<evidence type="ECO:0000256" key="5">
    <source>
        <dbReference type="ARBA" id="ARBA00022989"/>
    </source>
</evidence>
<feature type="transmembrane region" description="Helical" evidence="12">
    <location>
        <begin position="797"/>
        <end position="822"/>
    </location>
</feature>
<dbReference type="InterPro" id="IPR029044">
    <property type="entry name" value="Nucleotide-diphossugar_trans"/>
</dbReference>
<feature type="binding site" evidence="9">
    <location>
        <position position="257"/>
    </location>
    <ligand>
        <name>UDP-alpha-D-glucose</name>
        <dbReference type="ChEBI" id="CHEBI:58885"/>
    </ligand>
</feature>
<keyword evidence="4 12" id="KW-0812">Transmembrane</keyword>
<feature type="active site" evidence="8">
    <location>
        <position position="293"/>
    </location>
</feature>
<dbReference type="AlphaFoldDB" id="A0A5J9SHW7"/>
<feature type="binding site" evidence="9">
    <location>
        <position position="263"/>
    </location>
    <ligand>
        <name>UDP-alpha-D-glucose</name>
        <dbReference type="ChEBI" id="CHEBI:58885"/>
    </ligand>
</feature>
<protein>
    <recommendedName>
        <fullName evidence="15">Cellulose synthase-like protein D1</fullName>
    </recommendedName>
</protein>
<dbReference type="GO" id="GO:0030244">
    <property type="term" value="P:cellulose biosynthetic process"/>
    <property type="evidence" value="ECO:0007669"/>
    <property type="project" value="InterPro"/>
</dbReference>
<feature type="transmembrane region" description="Helical" evidence="12">
    <location>
        <begin position="925"/>
        <end position="949"/>
    </location>
</feature>
<keyword evidence="5 12" id="KW-1133">Transmembrane helix</keyword>
<feature type="transmembrane region" description="Helical" evidence="12">
    <location>
        <begin position="193"/>
        <end position="213"/>
    </location>
</feature>
<feature type="binding site" evidence="10">
    <location>
        <position position="484"/>
    </location>
    <ligand>
        <name>Mn(2+)</name>
        <dbReference type="ChEBI" id="CHEBI:29035"/>
    </ligand>
</feature>
<keyword evidence="2" id="KW-0328">Glycosyltransferase</keyword>
<feature type="active site" evidence="8">
    <location>
        <position position="727"/>
    </location>
</feature>
<dbReference type="EMBL" id="RWGY01000825">
    <property type="protein sequence ID" value="TVT98649.1"/>
    <property type="molecule type" value="Genomic_DNA"/>
</dbReference>
<keyword evidence="14" id="KW-1185">Reference proteome</keyword>
<feature type="non-terminal residue" evidence="13">
    <location>
        <position position="1"/>
    </location>
</feature>
<feature type="binding site" evidence="9">
    <location>
        <position position="293"/>
    </location>
    <ligand>
        <name>UDP-alpha-D-glucose</name>
        <dbReference type="ChEBI" id="CHEBI:58885"/>
    </ligand>
</feature>
<dbReference type="Proteomes" id="UP000324897">
    <property type="component" value="Unassembled WGS sequence"/>
</dbReference>
<dbReference type="InterPro" id="IPR005150">
    <property type="entry name" value="Cellulose_synth"/>
</dbReference>
<dbReference type="GO" id="GO:0016760">
    <property type="term" value="F:cellulose synthase (UDP-forming) activity"/>
    <property type="evidence" value="ECO:0007669"/>
    <property type="project" value="InterPro"/>
</dbReference>
<gene>
    <name evidence="13" type="ORF">EJB05_56022</name>
</gene>
<feature type="binding site" evidence="10">
    <location>
        <position position="508"/>
    </location>
    <ligand>
        <name>Mn(2+)</name>
        <dbReference type="ChEBI" id="CHEBI:29035"/>
    </ligand>
</feature>
<evidence type="ECO:0000256" key="9">
    <source>
        <dbReference type="PIRSR" id="PIRSR605150-2"/>
    </source>
</evidence>